<protein>
    <submittedName>
        <fullName evidence="1">Uncharacterized protein</fullName>
    </submittedName>
</protein>
<dbReference type="Proteomes" id="UP000095657">
    <property type="component" value="Unassembled WGS sequence"/>
</dbReference>
<dbReference type="RefSeq" id="WP_004300192.1">
    <property type="nucleotide sequence ID" value="NZ_CAXKYF010000006.1"/>
</dbReference>
<organism evidence="1 3">
    <name type="scientific">Bacteroides caccae</name>
    <dbReference type="NCBI Taxonomy" id="47678"/>
    <lineage>
        <taxon>Bacteria</taxon>
        <taxon>Pseudomonadati</taxon>
        <taxon>Bacteroidota</taxon>
        <taxon>Bacteroidia</taxon>
        <taxon>Bacteroidales</taxon>
        <taxon>Bacteroidaceae</taxon>
        <taxon>Bacteroides</taxon>
    </lineage>
</organism>
<dbReference type="GeneID" id="29454402"/>
<accession>A0A174J048</accession>
<dbReference type="AlphaFoldDB" id="A0A174J048"/>
<dbReference type="Proteomes" id="UP000284205">
    <property type="component" value="Unassembled WGS sequence"/>
</dbReference>
<evidence type="ECO:0000313" key="4">
    <source>
        <dbReference type="Proteomes" id="UP000284205"/>
    </source>
</evidence>
<gene>
    <name evidence="2" type="ORF">DWY26_02985</name>
    <name evidence="1" type="ORF">ERS852494_01047</name>
</gene>
<evidence type="ECO:0000313" key="3">
    <source>
        <dbReference type="Proteomes" id="UP000095657"/>
    </source>
</evidence>
<reference evidence="1 3" key="1">
    <citation type="submission" date="2015-09" db="EMBL/GenBank/DDBJ databases">
        <authorList>
            <consortium name="Pathogen Informatics"/>
        </authorList>
    </citation>
    <scope>NUCLEOTIDE SEQUENCE [LARGE SCALE GENOMIC DNA]</scope>
    <source>
        <strain evidence="1 3">2789STDY5834880</strain>
    </source>
</reference>
<evidence type="ECO:0000313" key="1">
    <source>
        <dbReference type="EMBL" id="CUO90545.1"/>
    </source>
</evidence>
<sequence length="112" mass="12830">MKSLLKNVLRRISKKQSSKEDNATAFYPQCCAKVDDSARMRIKMSYDQNVKETISSLKTLANDMSSGFVTFKKFQTRRYQYNPDADATLYASRLLRAASILEFLLTDPDNKS</sequence>
<reference evidence="2 4" key="2">
    <citation type="submission" date="2018-08" db="EMBL/GenBank/DDBJ databases">
        <title>A genome reference for cultivated species of the human gut microbiota.</title>
        <authorList>
            <person name="Zou Y."/>
            <person name="Xue W."/>
            <person name="Luo G."/>
        </authorList>
    </citation>
    <scope>NUCLEOTIDE SEQUENCE [LARGE SCALE GENOMIC DNA]</scope>
    <source>
        <strain evidence="2 4">AF24-29LB</strain>
    </source>
</reference>
<name>A0A174J048_9BACE</name>
<proteinExistence type="predicted"/>
<evidence type="ECO:0000313" key="2">
    <source>
        <dbReference type="EMBL" id="RGR73729.1"/>
    </source>
</evidence>
<dbReference type="EMBL" id="CZAI01000002">
    <property type="protein sequence ID" value="CUO90545.1"/>
    <property type="molecule type" value="Genomic_DNA"/>
</dbReference>
<dbReference type="EMBL" id="QRUO01000002">
    <property type="protein sequence ID" value="RGR73729.1"/>
    <property type="molecule type" value="Genomic_DNA"/>
</dbReference>